<proteinExistence type="predicted"/>
<gene>
    <name evidence="1" type="ORF">MILVUS5_LOCUS34651</name>
</gene>
<evidence type="ECO:0000313" key="2">
    <source>
        <dbReference type="Proteomes" id="UP001177021"/>
    </source>
</evidence>
<keyword evidence="2" id="KW-1185">Reference proteome</keyword>
<accession>A0ACB0LQE3</accession>
<evidence type="ECO:0000313" key="1">
    <source>
        <dbReference type="EMBL" id="CAJ2670647.1"/>
    </source>
</evidence>
<protein>
    <submittedName>
        <fullName evidence="1">Uncharacterized protein</fullName>
    </submittedName>
</protein>
<dbReference type="Proteomes" id="UP001177021">
    <property type="component" value="Unassembled WGS sequence"/>
</dbReference>
<dbReference type="EMBL" id="CASHSV030000615">
    <property type="protein sequence ID" value="CAJ2670647.1"/>
    <property type="molecule type" value="Genomic_DNA"/>
</dbReference>
<name>A0ACB0LQE3_TRIPR</name>
<sequence>MAAGTATESVEQGDKVTLRVIVDKGRNQVVYAEAGKDFVDVLFSFLTLPLGTIAKLVAKESNIEAVRFGSISSIYESVSDLDQQHLWSYNCKEMLLKPRNSMEDHYKNLKLNIDDTPLHLFTCEDRSCRSCVSIFSNQKCHCGKLLKTDGHLAYKDGFVKDSATFIIQDDLNVMPNDLGTSLCLLQKRGINNIADIEKKTILVGKKEVADLIKLSLLSKTPLSDFVLKKKPILCTLNQNFEPKIKIENGLPSSDSDEVEQMVVKVIRRTSNRKILFVTADEVFADFLFSFLTFPLGIVLQMLEGFSSISCMDSLYRSIKELSPERCLTSQELKDNLAEPKIFPIFELRSMIFPIETCAIGYSYNNQQLDFIDPKSPVSGGYTRGPLAIMVTDDMVVTPMSSIDGISYLERMKVPLNDVEEKVVSIGLKEGLSILKASLTSTSVLTNSLNQYIG</sequence>
<reference evidence="1" key="1">
    <citation type="submission" date="2023-10" db="EMBL/GenBank/DDBJ databases">
        <authorList>
            <person name="Rodriguez Cubillos JULIANA M."/>
            <person name="De Vega J."/>
        </authorList>
    </citation>
    <scope>NUCLEOTIDE SEQUENCE</scope>
</reference>
<organism evidence="1 2">
    <name type="scientific">Trifolium pratense</name>
    <name type="common">Red clover</name>
    <dbReference type="NCBI Taxonomy" id="57577"/>
    <lineage>
        <taxon>Eukaryota</taxon>
        <taxon>Viridiplantae</taxon>
        <taxon>Streptophyta</taxon>
        <taxon>Embryophyta</taxon>
        <taxon>Tracheophyta</taxon>
        <taxon>Spermatophyta</taxon>
        <taxon>Magnoliopsida</taxon>
        <taxon>eudicotyledons</taxon>
        <taxon>Gunneridae</taxon>
        <taxon>Pentapetalae</taxon>
        <taxon>rosids</taxon>
        <taxon>fabids</taxon>
        <taxon>Fabales</taxon>
        <taxon>Fabaceae</taxon>
        <taxon>Papilionoideae</taxon>
        <taxon>50 kb inversion clade</taxon>
        <taxon>NPAAA clade</taxon>
        <taxon>Hologalegina</taxon>
        <taxon>IRL clade</taxon>
        <taxon>Trifolieae</taxon>
        <taxon>Trifolium</taxon>
    </lineage>
</organism>
<comment type="caution">
    <text evidence="1">The sequence shown here is derived from an EMBL/GenBank/DDBJ whole genome shotgun (WGS) entry which is preliminary data.</text>
</comment>